<dbReference type="InterPro" id="IPR008909">
    <property type="entry name" value="DALR_anticod-bd"/>
</dbReference>
<evidence type="ECO:0000256" key="9">
    <source>
        <dbReference type="ARBA" id="ARBA00023146"/>
    </source>
</evidence>
<dbReference type="PANTHER" id="PTHR30075">
    <property type="entry name" value="GLYCYL-TRNA SYNTHETASE"/>
    <property type="match status" value="1"/>
</dbReference>
<dbReference type="GO" id="GO:0004820">
    <property type="term" value="F:glycine-tRNA ligase activity"/>
    <property type="evidence" value="ECO:0007669"/>
    <property type="project" value="UniProtKB-UniRule"/>
</dbReference>
<evidence type="ECO:0000256" key="11">
    <source>
        <dbReference type="HAMAP-Rule" id="MF_00255"/>
    </source>
</evidence>
<feature type="domain" description="DALR anticodon binding" evidence="12">
    <location>
        <begin position="584"/>
        <end position="688"/>
    </location>
</feature>
<dbReference type="SMART" id="SM00836">
    <property type="entry name" value="DALR_1"/>
    <property type="match status" value="1"/>
</dbReference>
<dbReference type="InterPro" id="IPR006194">
    <property type="entry name" value="Gly-tRNA-synth_heterodimer"/>
</dbReference>
<accession>A0A378IBC7</accession>
<dbReference type="GO" id="GO:0006420">
    <property type="term" value="P:arginyl-tRNA aminoacylation"/>
    <property type="evidence" value="ECO:0007669"/>
    <property type="project" value="InterPro"/>
</dbReference>
<organism evidence="14 16">
    <name type="scientific">Legionella birminghamensis</name>
    <dbReference type="NCBI Taxonomy" id="28083"/>
    <lineage>
        <taxon>Bacteria</taxon>
        <taxon>Pseudomonadati</taxon>
        <taxon>Pseudomonadota</taxon>
        <taxon>Gammaproteobacteria</taxon>
        <taxon>Legionellales</taxon>
        <taxon>Legionellaceae</taxon>
        <taxon>Legionella</taxon>
    </lineage>
</organism>
<dbReference type="PRINTS" id="PR01045">
    <property type="entry name" value="TRNASYNTHGB"/>
</dbReference>
<comment type="similarity">
    <text evidence="2 11">Belongs to the class-II aminoacyl-tRNA synthetase family.</text>
</comment>
<dbReference type="HAMAP" id="MF_00255">
    <property type="entry name" value="Gly_tRNA_synth_beta"/>
    <property type="match status" value="1"/>
</dbReference>
<dbReference type="RefSeq" id="WP_058523545.1">
    <property type="nucleotide sequence ID" value="NZ_CAAAHV010000001.1"/>
</dbReference>
<evidence type="ECO:0000256" key="10">
    <source>
        <dbReference type="ARBA" id="ARBA00047937"/>
    </source>
</evidence>
<dbReference type="Proteomes" id="UP000054735">
    <property type="component" value="Unassembled WGS sequence"/>
</dbReference>
<reference evidence="14 16" key="2">
    <citation type="submission" date="2018-06" db="EMBL/GenBank/DDBJ databases">
        <authorList>
            <consortium name="Pathogen Informatics"/>
            <person name="Doyle S."/>
        </authorList>
    </citation>
    <scope>NUCLEOTIDE SEQUENCE [LARGE SCALE GENOMIC DNA]</scope>
    <source>
        <strain evidence="14 16">NCTC12437</strain>
    </source>
</reference>
<dbReference type="Gene3D" id="1.10.730.10">
    <property type="entry name" value="Isoleucyl-tRNA Synthetase, Domain 1"/>
    <property type="match status" value="1"/>
</dbReference>
<dbReference type="SUPFAM" id="SSF109604">
    <property type="entry name" value="HD-domain/PDEase-like"/>
    <property type="match status" value="1"/>
</dbReference>
<protein>
    <recommendedName>
        <fullName evidence="11">Glycine--tRNA ligase beta subunit</fullName>
        <ecNumber evidence="11">6.1.1.14</ecNumber>
    </recommendedName>
    <alternativeName>
        <fullName evidence="11">Glycyl-tRNA synthetase beta subunit</fullName>
        <shortName evidence="11">GlyRS</shortName>
    </alternativeName>
</protein>
<keyword evidence="8 11" id="KW-0648">Protein biosynthesis</keyword>
<dbReference type="Pfam" id="PF05746">
    <property type="entry name" value="DALR_1"/>
    <property type="match status" value="1"/>
</dbReference>
<comment type="subunit">
    <text evidence="3 11">Tetramer of two alpha and two beta subunits.</text>
</comment>
<name>A0A378IBC7_9GAMM</name>
<dbReference type="Pfam" id="PF02092">
    <property type="entry name" value="tRNA_synt_2f"/>
    <property type="match status" value="1"/>
</dbReference>
<dbReference type="GO" id="GO:0005829">
    <property type="term" value="C:cytosol"/>
    <property type="evidence" value="ECO:0007669"/>
    <property type="project" value="TreeGrafter"/>
</dbReference>
<dbReference type="GO" id="GO:0005524">
    <property type="term" value="F:ATP binding"/>
    <property type="evidence" value="ECO:0007669"/>
    <property type="project" value="UniProtKB-UniRule"/>
</dbReference>
<dbReference type="PANTHER" id="PTHR30075:SF2">
    <property type="entry name" value="GLYCINE--TRNA LIGASE, CHLOROPLASTIC_MITOCHONDRIAL 2"/>
    <property type="match status" value="1"/>
</dbReference>
<evidence type="ECO:0000256" key="1">
    <source>
        <dbReference type="ARBA" id="ARBA00004496"/>
    </source>
</evidence>
<dbReference type="InterPro" id="IPR015944">
    <property type="entry name" value="Gly-tRNA-synth_bsu"/>
</dbReference>
<dbReference type="EMBL" id="LNXT01000019">
    <property type="protein sequence ID" value="KTC71626.1"/>
    <property type="molecule type" value="Genomic_DNA"/>
</dbReference>
<keyword evidence="9 11" id="KW-0030">Aminoacyl-tRNA synthetase</keyword>
<dbReference type="GO" id="GO:0004814">
    <property type="term" value="F:arginine-tRNA ligase activity"/>
    <property type="evidence" value="ECO:0007669"/>
    <property type="project" value="InterPro"/>
</dbReference>
<dbReference type="EMBL" id="UGNW01000001">
    <property type="protein sequence ID" value="STX32537.1"/>
    <property type="molecule type" value="Genomic_DNA"/>
</dbReference>
<keyword evidence="15" id="KW-1185">Reference proteome</keyword>
<dbReference type="STRING" id="28083.Lbir_1481"/>
<keyword evidence="5 11" id="KW-0436">Ligase</keyword>
<comment type="subcellular location">
    <subcellularLocation>
        <location evidence="1 11">Cytoplasm</location>
    </subcellularLocation>
</comment>
<evidence type="ECO:0000256" key="6">
    <source>
        <dbReference type="ARBA" id="ARBA00022741"/>
    </source>
</evidence>
<dbReference type="GO" id="GO:0006426">
    <property type="term" value="P:glycyl-tRNA aminoacylation"/>
    <property type="evidence" value="ECO:0007669"/>
    <property type="project" value="UniProtKB-UniRule"/>
</dbReference>
<evidence type="ECO:0000313" key="16">
    <source>
        <dbReference type="Proteomes" id="UP000255066"/>
    </source>
</evidence>
<dbReference type="NCBIfam" id="TIGR00211">
    <property type="entry name" value="glyS"/>
    <property type="match status" value="1"/>
</dbReference>
<dbReference type="OrthoDB" id="9775440at2"/>
<evidence type="ECO:0000313" key="14">
    <source>
        <dbReference type="EMBL" id="STX32537.1"/>
    </source>
</evidence>
<keyword evidence="6 11" id="KW-0547">Nucleotide-binding</keyword>
<evidence type="ECO:0000256" key="3">
    <source>
        <dbReference type="ARBA" id="ARBA00011209"/>
    </source>
</evidence>
<dbReference type="Proteomes" id="UP000255066">
    <property type="component" value="Unassembled WGS sequence"/>
</dbReference>
<evidence type="ECO:0000313" key="15">
    <source>
        <dbReference type="Proteomes" id="UP000054735"/>
    </source>
</evidence>
<proteinExistence type="inferred from homology"/>
<evidence type="ECO:0000256" key="7">
    <source>
        <dbReference type="ARBA" id="ARBA00022840"/>
    </source>
</evidence>
<gene>
    <name evidence="11 14" type="primary">glyS</name>
    <name evidence="13" type="ORF">Lbir_1481</name>
    <name evidence="14" type="ORF">NCTC12437_02328</name>
</gene>
<sequence length="689" mass="76337">MVNDFLFELGCEELPSGSVLPLSKELAYNMKDALDKAQIAYEAIKSFATPRRLAILISKVAKEQPSQTTVKRGPAVAVAYDADGKPSPALLGFARSCGVGVDQLGRSKTDKGEWFIYESHSPGAPSETILPELVQQSLSALPIPKPMRWGAGDEEFSRPVHWAVMLWGKQIIKASVLGVATGRISYGHRFHHPQAVQIEHPGDYEQALYNASVVADFSKRRQLIVEQIEKTAAKARGHAVMPDELVTEVASIVEWPQALLAGFDPAFLEVPSEALIASMQSHQKCFALKDEKQQLMPLFITISNIESKKPEQVIAGNEKVMRARLSDAAFFFDQDKKQTLSRHLDAISKVIFQAKLGSLLDKSLRIQAIMEQFIQPLGLDREQAMRAAELSKCDLMTGMVGEFPELQGLMGYYYAKHDGEKLDVAIALNEQYLPRFSGDALPQSSLGFALSLADRLDTLVGIFAIGQKPTGMKDPFKLRRHALAIVRMLMNNPVALNLSQLINASIAVYGKLINANEPALQEIQAFILERLHSYYQAQNVSNDIVLAVRARQSDNLYDFDQRVQALLQFIDLPEASSLAAACKRVGNILQQQIYSENVDSSLLSEIAEQHLYASLLEVEERSKSWQQSKKYSLILNQLAGLKTAVDAFFERVMVMVDDEKIKANRLALLGRLQGLLQSVADISVLQTVS</sequence>
<keyword evidence="4 11" id="KW-0963">Cytoplasm</keyword>
<dbReference type="AlphaFoldDB" id="A0A378IBC7"/>
<dbReference type="EC" id="6.1.1.14" evidence="11"/>
<dbReference type="PROSITE" id="PS50861">
    <property type="entry name" value="AA_TRNA_LIGASE_II_GLYAB"/>
    <property type="match status" value="1"/>
</dbReference>
<evidence type="ECO:0000256" key="5">
    <source>
        <dbReference type="ARBA" id="ARBA00022598"/>
    </source>
</evidence>
<evidence type="ECO:0000313" key="13">
    <source>
        <dbReference type="EMBL" id="KTC71626.1"/>
    </source>
</evidence>
<evidence type="ECO:0000256" key="2">
    <source>
        <dbReference type="ARBA" id="ARBA00008226"/>
    </source>
</evidence>
<evidence type="ECO:0000256" key="4">
    <source>
        <dbReference type="ARBA" id="ARBA00022490"/>
    </source>
</evidence>
<evidence type="ECO:0000256" key="8">
    <source>
        <dbReference type="ARBA" id="ARBA00022917"/>
    </source>
</evidence>
<comment type="catalytic activity">
    <reaction evidence="10 11">
        <text>tRNA(Gly) + glycine + ATP = glycyl-tRNA(Gly) + AMP + diphosphate</text>
        <dbReference type="Rhea" id="RHEA:16013"/>
        <dbReference type="Rhea" id="RHEA-COMP:9664"/>
        <dbReference type="Rhea" id="RHEA-COMP:9683"/>
        <dbReference type="ChEBI" id="CHEBI:30616"/>
        <dbReference type="ChEBI" id="CHEBI:33019"/>
        <dbReference type="ChEBI" id="CHEBI:57305"/>
        <dbReference type="ChEBI" id="CHEBI:78442"/>
        <dbReference type="ChEBI" id="CHEBI:78522"/>
        <dbReference type="ChEBI" id="CHEBI:456215"/>
        <dbReference type="EC" id="6.1.1.14"/>
    </reaction>
</comment>
<reference evidence="13 15" key="1">
    <citation type="submission" date="2015-11" db="EMBL/GenBank/DDBJ databases">
        <title>Genomic analysis of 38 Legionella species identifies large and diverse effector repertoires.</title>
        <authorList>
            <person name="Burstein D."/>
            <person name="Amaro F."/>
            <person name="Zusman T."/>
            <person name="Lifshitz Z."/>
            <person name="Cohen O."/>
            <person name="Gilbert J.A."/>
            <person name="Pupko T."/>
            <person name="Shuman H.A."/>
            <person name="Segal G."/>
        </authorList>
    </citation>
    <scope>NUCLEOTIDE SEQUENCE [LARGE SCALE GENOMIC DNA]</scope>
    <source>
        <strain evidence="13 15">CDC#1407-AL-14</strain>
    </source>
</reference>
<keyword evidence="7 11" id="KW-0067">ATP-binding</keyword>
<evidence type="ECO:0000259" key="12">
    <source>
        <dbReference type="SMART" id="SM00836"/>
    </source>
</evidence>